<keyword evidence="9 14" id="KW-0862">Zinc</keyword>
<organism evidence="18 19">
    <name type="scientific">Castanea mollissima</name>
    <name type="common">Chinese chestnut</name>
    <dbReference type="NCBI Taxonomy" id="60419"/>
    <lineage>
        <taxon>Eukaryota</taxon>
        <taxon>Viridiplantae</taxon>
        <taxon>Streptophyta</taxon>
        <taxon>Embryophyta</taxon>
        <taxon>Tracheophyta</taxon>
        <taxon>Spermatophyta</taxon>
        <taxon>Magnoliopsida</taxon>
        <taxon>eudicotyledons</taxon>
        <taxon>Gunneridae</taxon>
        <taxon>Pentapetalae</taxon>
        <taxon>rosids</taxon>
        <taxon>fabids</taxon>
        <taxon>Fagales</taxon>
        <taxon>Fagaceae</taxon>
        <taxon>Castanea</taxon>
    </lineage>
</organism>
<evidence type="ECO:0000256" key="8">
    <source>
        <dbReference type="ARBA" id="ARBA00022786"/>
    </source>
</evidence>
<feature type="coiled-coil region" evidence="15">
    <location>
        <begin position="773"/>
        <end position="800"/>
    </location>
</feature>
<comment type="similarity">
    <text evidence="4 14">Belongs to the BRE1 family.</text>
</comment>
<dbReference type="EC" id="2.3.2.27" evidence="14"/>
<comment type="pathway">
    <text evidence="3 14">Protein modification; protein ubiquitination.</text>
</comment>
<evidence type="ECO:0000256" key="15">
    <source>
        <dbReference type="SAM" id="Coils"/>
    </source>
</evidence>
<keyword evidence="8 14" id="KW-0833">Ubl conjugation pathway</keyword>
<dbReference type="PANTHER" id="PTHR23163">
    <property type="entry name" value="RING FINGER PROTEIN-RELATED"/>
    <property type="match status" value="1"/>
</dbReference>
<dbReference type="GO" id="GO:0006325">
    <property type="term" value="P:chromatin organization"/>
    <property type="evidence" value="ECO:0007669"/>
    <property type="project" value="UniProtKB-KW"/>
</dbReference>
<keyword evidence="6 14" id="KW-0479">Metal-binding</keyword>
<dbReference type="Pfam" id="PF00097">
    <property type="entry name" value="zf-C3HC4"/>
    <property type="match status" value="1"/>
</dbReference>
<evidence type="ECO:0000313" key="18">
    <source>
        <dbReference type="EMBL" id="KAF3968940.1"/>
    </source>
</evidence>
<dbReference type="EMBL" id="JRKL02000706">
    <property type="protein sequence ID" value="KAF3968940.1"/>
    <property type="molecule type" value="Genomic_DNA"/>
</dbReference>
<dbReference type="GO" id="GO:0016567">
    <property type="term" value="P:protein ubiquitination"/>
    <property type="evidence" value="ECO:0007669"/>
    <property type="project" value="UniProtKB-UniRule"/>
</dbReference>
<keyword evidence="5 14" id="KW-0808">Transferase</keyword>
<dbReference type="SUPFAM" id="SSF57850">
    <property type="entry name" value="RING/U-box"/>
    <property type="match status" value="1"/>
</dbReference>
<evidence type="ECO:0000256" key="11">
    <source>
        <dbReference type="ARBA" id="ARBA00023054"/>
    </source>
</evidence>
<gene>
    <name evidence="18" type="ORF">CMV_007217</name>
</gene>
<comment type="catalytic activity">
    <reaction evidence="1 14">
        <text>S-ubiquitinyl-[E2 ubiquitin-conjugating enzyme]-L-cysteine + [acceptor protein]-L-lysine = [E2 ubiquitin-conjugating enzyme]-L-cysteine + N(6)-ubiquitinyl-[acceptor protein]-L-lysine.</text>
        <dbReference type="EC" id="2.3.2.27"/>
    </reaction>
</comment>
<feature type="coiled-coil region" evidence="15">
    <location>
        <begin position="44"/>
        <end position="71"/>
    </location>
</feature>
<evidence type="ECO:0000256" key="10">
    <source>
        <dbReference type="ARBA" id="ARBA00022853"/>
    </source>
</evidence>
<proteinExistence type="inferred from homology"/>
<feature type="domain" description="RING-type" evidence="17">
    <location>
        <begin position="823"/>
        <end position="862"/>
    </location>
</feature>
<keyword evidence="11 14" id="KW-0175">Coiled coil</keyword>
<sequence>MGSTGEPDRKRRHFSSVSPTAAKQPFLPISEDKKLDIAVLQYQNQKLVQKLEAQKVENFALENKFSQLKQKQQPYDSTLAVVNKSLDKLVNDLESSFICTRESSSERDVKHLPVKEDGAPSMFKDAFLSRLIETGATESSSMNDCPNQMEEERETASERTKNILLNIVAATDNLWYLKDGLLTAVLKELPEDGSCRQKASCDLEKEVKNLRLEFSDLHLKHKTLARELQRHQDIDAKNNAEIKRLRGELEVTLAELEESNCNLVSLKAQRDAAKGAFFPVLNLGNKQVASDRVRDKQKDLHDMESTLKELTDQASCRLMELKSLHEERIKILLQLSSLRNTLKNVKCISSSNAYLLVKDQIEKSKSEVLQYQALYEKLQAEKDNLLWNERELIIKNDMVDVFRRSSAIDDSRAADLRVEIQKQIEERNRLESKLEEASREPGRKEIIAEFRTLVSSFPEEMSTMQSELSKYKEAASDVHSLRADVQSLSGILERKVKEFETLSARSADQVAEMKKLQAVVQDLKESDLELKLILEMYRRESTDSRDVIEAKDLEYKAWAHVQTLKSSLDEHNLELRVKTANEAEAISQQRLAAAEADIAELRQKLEASKRDISRLTDVLKSKNEENEAYLSEIESIGQAYDDMQNQNQHLLQQITERDDYNIKLVLEGIRARQLQDTLLMNKRTMERELQQASNSLSFYDMKSARIEDQLKVCSEQIQKLADDKYHSSVALENTQKKLLDVRRSSQQARESLEESQSKVEKSRVVLVELQIGLERERFDKKRTEEELEVVRRKESRLRVQTEGSSIVEKLQEELREYREILKCSICLDRTKEVVITKCYHLFCNPCVQRITETRHRKCPTCSATSWSIAFRVGSYGILFFWPSILFPVKAGAVAKFRGPVLSNSNSMREMVGSTELEQFCSSHLEYKGKKKLHGLVSQYEVGHPRELNSELERLLEHVFVVYSPNFFGFRGCWKCS</sequence>
<comment type="subcellular location">
    <subcellularLocation>
        <location evidence="2 14">Nucleus</location>
    </subcellularLocation>
</comment>
<evidence type="ECO:0000256" key="5">
    <source>
        <dbReference type="ARBA" id="ARBA00022679"/>
    </source>
</evidence>
<dbReference type="GO" id="GO:0008270">
    <property type="term" value="F:zinc ion binding"/>
    <property type="evidence" value="ECO:0007669"/>
    <property type="project" value="UniProtKB-KW"/>
</dbReference>
<feature type="coiled-coil region" evidence="15">
    <location>
        <begin position="584"/>
        <end position="653"/>
    </location>
</feature>
<dbReference type="UniPathway" id="UPA00143"/>
<keyword evidence="12 14" id="KW-0539">Nucleus</keyword>
<evidence type="ECO:0000313" key="19">
    <source>
        <dbReference type="Proteomes" id="UP000737018"/>
    </source>
</evidence>
<dbReference type="Proteomes" id="UP000737018">
    <property type="component" value="Unassembled WGS sequence"/>
</dbReference>
<dbReference type="GO" id="GO:0005634">
    <property type="term" value="C:nucleus"/>
    <property type="evidence" value="ECO:0007669"/>
    <property type="project" value="UniProtKB-SubCell"/>
</dbReference>
<dbReference type="InterPro" id="IPR013956">
    <property type="entry name" value="E3_ubiquit_lig_Bre1"/>
</dbReference>
<protein>
    <recommendedName>
        <fullName evidence="14">E3 ubiquitin protein ligase</fullName>
        <ecNumber evidence="14">2.3.2.27</ecNumber>
    </recommendedName>
</protein>
<evidence type="ECO:0000256" key="9">
    <source>
        <dbReference type="ARBA" id="ARBA00022833"/>
    </source>
</evidence>
<evidence type="ECO:0000256" key="4">
    <source>
        <dbReference type="ARBA" id="ARBA00005555"/>
    </source>
</evidence>
<keyword evidence="10 14" id="KW-0156">Chromatin regulator</keyword>
<dbReference type="PROSITE" id="PS50089">
    <property type="entry name" value="ZF_RING_2"/>
    <property type="match status" value="1"/>
</dbReference>
<evidence type="ECO:0000256" key="13">
    <source>
        <dbReference type="PROSITE-ProRule" id="PRU00175"/>
    </source>
</evidence>
<evidence type="ECO:0000256" key="6">
    <source>
        <dbReference type="ARBA" id="ARBA00022723"/>
    </source>
</evidence>
<dbReference type="GO" id="GO:0033503">
    <property type="term" value="C:HULC complex"/>
    <property type="evidence" value="ECO:0007669"/>
    <property type="project" value="TreeGrafter"/>
</dbReference>
<feature type="coiled-coil region" evidence="15">
    <location>
        <begin position="239"/>
        <end position="269"/>
    </location>
</feature>
<dbReference type="CDD" id="cd16499">
    <property type="entry name" value="RING-HC_Bre1-like"/>
    <property type="match status" value="1"/>
</dbReference>
<dbReference type="PROSITE" id="PS00518">
    <property type="entry name" value="ZF_RING_1"/>
    <property type="match status" value="1"/>
</dbReference>
<dbReference type="AlphaFoldDB" id="A0A8J4RFH1"/>
<dbReference type="SMART" id="SM00184">
    <property type="entry name" value="RING"/>
    <property type="match status" value="1"/>
</dbReference>
<dbReference type="Gene3D" id="3.30.40.10">
    <property type="entry name" value="Zinc/RING finger domain, C3HC4 (zinc finger)"/>
    <property type="match status" value="1"/>
</dbReference>
<evidence type="ECO:0000256" key="16">
    <source>
        <dbReference type="SAM" id="MobiDB-lite"/>
    </source>
</evidence>
<dbReference type="PANTHER" id="PTHR23163:SF0">
    <property type="entry name" value="E3 UBIQUITIN-PROTEIN LIGASE BRE1"/>
    <property type="match status" value="1"/>
</dbReference>
<keyword evidence="7 13" id="KW-0863">Zinc-finger</keyword>
<feature type="region of interest" description="Disordered" evidence="16">
    <location>
        <begin position="1"/>
        <end position="21"/>
    </location>
</feature>
<keyword evidence="19" id="KW-1185">Reference proteome</keyword>
<dbReference type="InterPro" id="IPR017907">
    <property type="entry name" value="Znf_RING_CS"/>
</dbReference>
<evidence type="ECO:0000259" key="17">
    <source>
        <dbReference type="PROSITE" id="PS50089"/>
    </source>
</evidence>
<comment type="caution">
    <text evidence="18">The sequence shown here is derived from an EMBL/GenBank/DDBJ whole genome shotgun (WGS) entry which is preliminary data.</text>
</comment>
<evidence type="ECO:0000256" key="3">
    <source>
        <dbReference type="ARBA" id="ARBA00004906"/>
    </source>
</evidence>
<dbReference type="InterPro" id="IPR013083">
    <property type="entry name" value="Znf_RING/FYVE/PHD"/>
</dbReference>
<reference evidence="18" key="1">
    <citation type="submission" date="2020-03" db="EMBL/GenBank/DDBJ databases">
        <title>Castanea mollissima Vanexum genome sequencing.</title>
        <authorList>
            <person name="Staton M."/>
        </authorList>
    </citation>
    <scope>NUCLEOTIDE SEQUENCE</scope>
    <source>
        <tissue evidence="18">Leaf</tissue>
    </source>
</reference>
<dbReference type="GO" id="GO:0061630">
    <property type="term" value="F:ubiquitin protein ligase activity"/>
    <property type="evidence" value="ECO:0007669"/>
    <property type="project" value="UniProtKB-EC"/>
</dbReference>
<evidence type="ECO:0000256" key="1">
    <source>
        <dbReference type="ARBA" id="ARBA00000900"/>
    </source>
</evidence>
<evidence type="ECO:0000256" key="7">
    <source>
        <dbReference type="ARBA" id="ARBA00022771"/>
    </source>
</evidence>
<feature type="coiled-coil region" evidence="15">
    <location>
        <begin position="413"/>
        <end position="440"/>
    </location>
</feature>
<dbReference type="InterPro" id="IPR018957">
    <property type="entry name" value="Znf_C3HC4_RING-type"/>
</dbReference>
<evidence type="ECO:0000256" key="12">
    <source>
        <dbReference type="ARBA" id="ARBA00023242"/>
    </source>
</evidence>
<accession>A0A8J4RFH1</accession>
<dbReference type="OrthoDB" id="10266039at2759"/>
<dbReference type="InterPro" id="IPR001841">
    <property type="entry name" value="Znf_RING"/>
</dbReference>
<evidence type="ECO:0000256" key="2">
    <source>
        <dbReference type="ARBA" id="ARBA00004123"/>
    </source>
</evidence>
<evidence type="ECO:0000256" key="14">
    <source>
        <dbReference type="RuleBase" id="RU365038"/>
    </source>
</evidence>
<name>A0A8J4RFH1_9ROSI</name>